<gene>
    <name evidence="8" type="ORF">APLA_LOCUS16807</name>
</gene>
<organism evidence="8 9">
    <name type="scientific">Arctia plantaginis</name>
    <name type="common">Wood tiger moth</name>
    <name type="synonym">Phalaena plantaginis</name>
    <dbReference type="NCBI Taxonomy" id="874455"/>
    <lineage>
        <taxon>Eukaryota</taxon>
        <taxon>Metazoa</taxon>
        <taxon>Ecdysozoa</taxon>
        <taxon>Arthropoda</taxon>
        <taxon>Hexapoda</taxon>
        <taxon>Insecta</taxon>
        <taxon>Pterygota</taxon>
        <taxon>Neoptera</taxon>
        <taxon>Endopterygota</taxon>
        <taxon>Lepidoptera</taxon>
        <taxon>Glossata</taxon>
        <taxon>Ditrysia</taxon>
        <taxon>Noctuoidea</taxon>
        <taxon>Erebidae</taxon>
        <taxon>Arctiinae</taxon>
        <taxon>Arctia</taxon>
    </lineage>
</organism>
<dbReference type="AlphaFoldDB" id="A0A8S1BK33"/>
<evidence type="ECO:0000313" key="8">
    <source>
        <dbReference type="EMBL" id="CAB3259003.1"/>
    </source>
</evidence>
<proteinExistence type="predicted"/>
<sequence length="864" mass="98761">MSWLKIIVFLRVLAVGLSINRPVYKVALTQKGFAQFLQYDIDTPPLREFTFCTWFRIYDLSGDQSIFTYVAQGNNRVVRLWLDSGGRHINVSINGKVTSNTPVDITKDVWRHICLSYQSDHGAWAVYMDSRLISCQASQSVFGFILPGNGSLIVGYGTDVNGAQNGLEGEIFGTNMILSSTIERNHTLKNDPMYEQKSFHKNTMKGGEPNARYIVLGDLQTDEVNNNFETTSKAPFINSTKSFIRFRTPYSYIEHEIGRQEKNGIGGSINANNFFPLPVTDKNIPHTTVNTWNLNTHSGKYRSPNRHKDNTHNSNAKGLSFISEFEVPPPVSSANFYNKAFGGESQGITESIYKINEDSEAHTKFEKKHQQKLSEIETPPPIDKNAKGYGQWTSSKFAGSVLNYLKNLQLRRMEQAKSLVPQTIPLAKTYDSFPYASSFNGIKVRAPTQFHRKNIVEKQYFESKRTPQINVKILEEDLRSNIIRNHAQTFPKHVEISNRGMRKRQEGRFYRNANYQESSRESSESKEKSFRTKTFDFVKARKVNPIGNVSLQTYNLMSILPFLKSLEYFIDDSQTVETKDVSNNSDIYTRSLSTGNKWHNVKSYSNDYTPREIKMGLEDNQKNLNEKIDQLAKKHPSIRLKYNPEIRKLVHYKEDESILKGRELAREITNQSNTNTDSVSILKYNHGFLPVRKQNSKSKVWQANGRPITKGFVKSSFNKNVKIGNALNERPIIGDSVEQNKKSFVGGDERVPDINKFRADVDSKNVYSTVPGSLGPRICKNVEFYDRVLYVQPDGSIDKTHIMSPLRMKTNLGIEFIMQNYKKCSLQESNFQNDLKLFIDWSKTPVRLFGGAYPRKTTDLCGFF</sequence>
<keyword evidence="9" id="KW-1185">Reference proteome</keyword>
<feature type="chain" id="PRO_5035732475" description="Pentraxin (PTX) domain-containing protein" evidence="6">
    <location>
        <begin position="19"/>
        <end position="864"/>
    </location>
</feature>
<keyword evidence="3" id="KW-0106">Calcium</keyword>
<evidence type="ECO:0000259" key="7">
    <source>
        <dbReference type="Pfam" id="PF00354"/>
    </source>
</evidence>
<keyword evidence="2" id="KW-0479">Metal-binding</keyword>
<protein>
    <recommendedName>
        <fullName evidence="7">Pentraxin (PTX) domain-containing protein</fullName>
    </recommendedName>
</protein>
<dbReference type="InterPro" id="IPR001759">
    <property type="entry name" value="PTX_dom"/>
</dbReference>
<keyword evidence="4" id="KW-1015">Disulfide bond</keyword>
<accession>A0A8S1BK33</accession>
<keyword evidence="6" id="KW-0732">Signal</keyword>
<comment type="caution">
    <text evidence="8">The sequence shown here is derived from an EMBL/GenBank/DDBJ whole genome shotgun (WGS) entry which is preliminary data.</text>
</comment>
<feature type="domain" description="Pentraxin (PTX)" evidence="7">
    <location>
        <begin position="43"/>
        <end position="176"/>
    </location>
</feature>
<dbReference type="GO" id="GO:0046872">
    <property type="term" value="F:metal ion binding"/>
    <property type="evidence" value="ECO:0007669"/>
    <property type="project" value="UniProtKB-KW"/>
</dbReference>
<evidence type="ECO:0000256" key="1">
    <source>
        <dbReference type="ARBA" id="ARBA00001913"/>
    </source>
</evidence>
<evidence type="ECO:0000256" key="5">
    <source>
        <dbReference type="ARBA" id="ARBA00023180"/>
    </source>
</evidence>
<feature type="signal peptide" evidence="6">
    <location>
        <begin position="1"/>
        <end position="18"/>
    </location>
</feature>
<dbReference type="InterPro" id="IPR013320">
    <property type="entry name" value="ConA-like_dom_sf"/>
</dbReference>
<dbReference type="Gene3D" id="2.60.120.200">
    <property type="match status" value="1"/>
</dbReference>
<evidence type="ECO:0000313" key="9">
    <source>
        <dbReference type="Proteomes" id="UP000494106"/>
    </source>
</evidence>
<dbReference type="InterPro" id="IPR051360">
    <property type="entry name" value="Neuronal_Pentraxin_Related"/>
</dbReference>
<evidence type="ECO:0000256" key="3">
    <source>
        <dbReference type="ARBA" id="ARBA00022837"/>
    </source>
</evidence>
<comment type="cofactor">
    <cofactor evidence="1">
        <name>Ca(2+)</name>
        <dbReference type="ChEBI" id="CHEBI:29108"/>
    </cofactor>
</comment>
<dbReference type="EMBL" id="CADEBC010000602">
    <property type="protein sequence ID" value="CAB3259003.1"/>
    <property type="molecule type" value="Genomic_DNA"/>
</dbReference>
<dbReference type="SUPFAM" id="SSF49899">
    <property type="entry name" value="Concanavalin A-like lectins/glucanases"/>
    <property type="match status" value="1"/>
</dbReference>
<evidence type="ECO:0000256" key="2">
    <source>
        <dbReference type="ARBA" id="ARBA00022723"/>
    </source>
</evidence>
<dbReference type="PANTHER" id="PTHR19277:SF125">
    <property type="entry name" value="B6"/>
    <property type="match status" value="1"/>
</dbReference>
<dbReference type="Proteomes" id="UP000494106">
    <property type="component" value="Unassembled WGS sequence"/>
</dbReference>
<reference evidence="8 9" key="1">
    <citation type="submission" date="2020-04" db="EMBL/GenBank/DDBJ databases">
        <authorList>
            <person name="Wallbank WR R."/>
            <person name="Pardo Diaz C."/>
            <person name="Kozak K."/>
            <person name="Martin S."/>
            <person name="Jiggins C."/>
            <person name="Moest M."/>
            <person name="Warren A I."/>
            <person name="Byers J.R.P. K."/>
            <person name="Montejo-Kovacevich G."/>
            <person name="Yen C E."/>
        </authorList>
    </citation>
    <scope>NUCLEOTIDE SEQUENCE [LARGE SCALE GENOMIC DNA]</scope>
</reference>
<dbReference type="PANTHER" id="PTHR19277">
    <property type="entry name" value="PENTRAXIN"/>
    <property type="match status" value="1"/>
</dbReference>
<dbReference type="OrthoDB" id="8871962at2759"/>
<dbReference type="Pfam" id="PF00354">
    <property type="entry name" value="Pentaxin"/>
    <property type="match status" value="1"/>
</dbReference>
<name>A0A8S1BK33_ARCPL</name>
<keyword evidence="5" id="KW-0325">Glycoprotein</keyword>
<evidence type="ECO:0000256" key="6">
    <source>
        <dbReference type="SAM" id="SignalP"/>
    </source>
</evidence>
<evidence type="ECO:0000256" key="4">
    <source>
        <dbReference type="ARBA" id="ARBA00023157"/>
    </source>
</evidence>